<dbReference type="InterPro" id="IPR006059">
    <property type="entry name" value="SBP"/>
</dbReference>
<evidence type="ECO:0000313" key="4">
    <source>
        <dbReference type="Proteomes" id="UP000241447"/>
    </source>
</evidence>
<gene>
    <name evidence="3" type="ORF">DA792_09010</name>
</gene>
<dbReference type="CDD" id="cd14748">
    <property type="entry name" value="PBP2_UgpB"/>
    <property type="match status" value="1"/>
</dbReference>
<reference evidence="3 4" key="1">
    <citation type="submission" date="2018-03" db="EMBL/GenBank/DDBJ databases">
        <title>The Complete Genome of Celeribacter baekdonensis strain LH4, a Thiosulfate-Oxidizing Alphaproteobacterium Isolated from Gulf of Mexico Continental Slope Sediments.</title>
        <authorList>
            <person name="Flood B.E."/>
            <person name="Bailey J.V."/>
            <person name="Leprich D."/>
        </authorList>
    </citation>
    <scope>NUCLEOTIDE SEQUENCE [LARGE SCALE GENOMIC DNA]</scope>
    <source>
        <strain evidence="3 4">LH4</strain>
    </source>
</reference>
<evidence type="ECO:0000313" key="3">
    <source>
        <dbReference type="EMBL" id="AVW91202.1"/>
    </source>
</evidence>
<comment type="subcellular location">
    <subcellularLocation>
        <location evidence="1">Periplasm</location>
    </subcellularLocation>
</comment>
<dbReference type="PANTHER" id="PTHR43649">
    <property type="entry name" value="ARABINOSE-BINDING PROTEIN-RELATED"/>
    <property type="match status" value="1"/>
</dbReference>
<evidence type="ECO:0000256" key="1">
    <source>
        <dbReference type="ARBA" id="ARBA00004418"/>
    </source>
</evidence>
<name>A0A2R4M2B4_9RHOB</name>
<sequence length="458" mass="50477">MPPKSCGFKHGKYHRKSTLGKCIKMKSTKSTMTRRRMLASGLAAPFVSMMPGVLTPARANETVKLQFMYPVGVSGDINTIISGMISEFNATHDGIEVEAIYAGSYDNTEQKVITALGVGEPPALWLPINSSLQTFLGLDALEDITEQAKADDIYDDFIGGFLDTAISDNRLYGLSFQPSTPVLYYNKDAFAERGIAKAPETWDDLLETAKALTLRDGDDLKRWGLIIGGGWHDWMFEGYCRQNGLVPWEKDKVLWDRPEAVEALSFWKTMVDAGCMAPASTWQGSANDFMAGSTAMLYHSTGSLTNLRTSSPFEVGVAFMPKKKQFGASQGGGPIMIAKNQSDAKKEAAWTFARWMTNTQNQAAWSQATGYLAVRKSSWEQPEMQQYLTEVPQAEVAMKQAEYSGAFLQVPAYSRARDTLKSAIDRTLAGEIAPETALSDATTEVNREIARVLRRKKG</sequence>
<dbReference type="Proteomes" id="UP000241447">
    <property type="component" value="Chromosome"/>
</dbReference>
<dbReference type="Gene3D" id="3.40.190.10">
    <property type="entry name" value="Periplasmic binding protein-like II"/>
    <property type="match status" value="2"/>
</dbReference>
<dbReference type="KEGG" id="cbak:DA792_09010"/>
<organism evidence="3 4">
    <name type="scientific">Celeribacter baekdonensis</name>
    <dbReference type="NCBI Taxonomy" id="875171"/>
    <lineage>
        <taxon>Bacteria</taxon>
        <taxon>Pseudomonadati</taxon>
        <taxon>Pseudomonadota</taxon>
        <taxon>Alphaproteobacteria</taxon>
        <taxon>Rhodobacterales</taxon>
        <taxon>Roseobacteraceae</taxon>
        <taxon>Celeribacter</taxon>
    </lineage>
</organism>
<dbReference type="Pfam" id="PF13416">
    <property type="entry name" value="SBP_bac_8"/>
    <property type="match status" value="1"/>
</dbReference>
<evidence type="ECO:0008006" key="5">
    <source>
        <dbReference type="Google" id="ProtNLM"/>
    </source>
</evidence>
<comment type="similarity">
    <text evidence="2">Belongs to the bacterial solute-binding protein 1 family.</text>
</comment>
<protein>
    <recommendedName>
        <fullName evidence="5">ABC transporter substrate-binding protein</fullName>
    </recommendedName>
</protein>
<evidence type="ECO:0000256" key="2">
    <source>
        <dbReference type="ARBA" id="ARBA00008520"/>
    </source>
</evidence>
<proteinExistence type="inferred from homology"/>
<dbReference type="PANTHER" id="PTHR43649:SF30">
    <property type="entry name" value="ABC TRANSPORTER SUBSTRATE-BINDING PROTEIN"/>
    <property type="match status" value="1"/>
</dbReference>
<dbReference type="EMBL" id="CP028475">
    <property type="protein sequence ID" value="AVW91202.1"/>
    <property type="molecule type" value="Genomic_DNA"/>
</dbReference>
<dbReference type="SUPFAM" id="SSF53850">
    <property type="entry name" value="Periplasmic binding protein-like II"/>
    <property type="match status" value="1"/>
</dbReference>
<dbReference type="GO" id="GO:0042597">
    <property type="term" value="C:periplasmic space"/>
    <property type="evidence" value="ECO:0007669"/>
    <property type="project" value="UniProtKB-SubCell"/>
</dbReference>
<dbReference type="InterPro" id="IPR050490">
    <property type="entry name" value="Bact_solute-bd_prot1"/>
</dbReference>
<dbReference type="AlphaFoldDB" id="A0A2R4M2B4"/>
<accession>A0A2R4M2B4</accession>